<evidence type="ECO:0000313" key="11">
    <source>
        <dbReference type="Proteomes" id="UP000288246"/>
    </source>
</evidence>
<dbReference type="RefSeq" id="WP_124342457.1">
    <property type="nucleotide sequence ID" value="NZ_BHYL01000105.1"/>
</dbReference>
<keyword evidence="6 8" id="KW-0460">Magnesium</keyword>
<keyword evidence="11" id="KW-1185">Reference proteome</keyword>
<keyword evidence="5 8" id="KW-0378">Hydrolase</keyword>
<organism evidence="10 11">
    <name type="scientific">Cellulomonas algicola</name>
    <dbReference type="NCBI Taxonomy" id="2071633"/>
    <lineage>
        <taxon>Bacteria</taxon>
        <taxon>Bacillati</taxon>
        <taxon>Actinomycetota</taxon>
        <taxon>Actinomycetes</taxon>
        <taxon>Micrococcales</taxon>
        <taxon>Cellulomonadaceae</taxon>
        <taxon>Cellulomonas</taxon>
    </lineage>
</organism>
<comment type="similarity">
    <text evidence="7 8">Belongs to the PINc/VapC protein family.</text>
</comment>
<dbReference type="InterPro" id="IPR002716">
    <property type="entry name" value="PIN_dom"/>
</dbReference>
<proteinExistence type="inferred from homology"/>
<dbReference type="SUPFAM" id="SSF88723">
    <property type="entry name" value="PIN domain-like"/>
    <property type="match status" value="1"/>
</dbReference>
<comment type="caution">
    <text evidence="10">The sequence shown here is derived from an EMBL/GenBank/DDBJ whole genome shotgun (WGS) entry which is preliminary data.</text>
</comment>
<dbReference type="EMBL" id="BHYL01000105">
    <property type="protein sequence ID" value="GCD19938.1"/>
    <property type="molecule type" value="Genomic_DNA"/>
</dbReference>
<dbReference type="EC" id="3.1.-.-" evidence="8"/>
<feature type="binding site" evidence="8">
    <location>
        <position position="6"/>
    </location>
    <ligand>
        <name>Mg(2+)</name>
        <dbReference type="ChEBI" id="CHEBI:18420"/>
    </ligand>
</feature>
<dbReference type="GO" id="GO:0004540">
    <property type="term" value="F:RNA nuclease activity"/>
    <property type="evidence" value="ECO:0007669"/>
    <property type="project" value="InterPro"/>
</dbReference>
<dbReference type="InterPro" id="IPR022907">
    <property type="entry name" value="VapC_family"/>
</dbReference>
<feature type="binding site" evidence="8">
    <location>
        <position position="102"/>
    </location>
    <ligand>
        <name>Mg(2+)</name>
        <dbReference type="ChEBI" id="CHEBI:18420"/>
    </ligand>
</feature>
<dbReference type="Gene3D" id="3.40.50.1010">
    <property type="entry name" value="5'-nuclease"/>
    <property type="match status" value="1"/>
</dbReference>
<keyword evidence="2 8" id="KW-1277">Toxin-antitoxin system</keyword>
<dbReference type="OrthoDB" id="9804823at2"/>
<dbReference type="AlphaFoldDB" id="A0A401UZ23"/>
<feature type="domain" description="PIN" evidence="9">
    <location>
        <begin position="3"/>
        <end position="122"/>
    </location>
</feature>
<evidence type="ECO:0000256" key="3">
    <source>
        <dbReference type="ARBA" id="ARBA00022722"/>
    </source>
</evidence>
<evidence type="ECO:0000256" key="8">
    <source>
        <dbReference type="HAMAP-Rule" id="MF_00265"/>
    </source>
</evidence>
<accession>A0A401UZ23</accession>
<evidence type="ECO:0000313" key="10">
    <source>
        <dbReference type="EMBL" id="GCD19938.1"/>
    </source>
</evidence>
<dbReference type="GO" id="GO:0016787">
    <property type="term" value="F:hydrolase activity"/>
    <property type="evidence" value="ECO:0007669"/>
    <property type="project" value="UniProtKB-KW"/>
</dbReference>
<protein>
    <recommendedName>
        <fullName evidence="8">Ribonuclease VapC</fullName>
        <shortName evidence="8">RNase VapC</shortName>
        <ecNumber evidence="8">3.1.-.-</ecNumber>
    </recommendedName>
    <alternativeName>
        <fullName evidence="8">Toxin VapC</fullName>
    </alternativeName>
</protein>
<dbReference type="InterPro" id="IPR050556">
    <property type="entry name" value="Type_II_TA_system_RNase"/>
</dbReference>
<dbReference type="Pfam" id="PF01850">
    <property type="entry name" value="PIN"/>
    <property type="match status" value="1"/>
</dbReference>
<evidence type="ECO:0000256" key="5">
    <source>
        <dbReference type="ARBA" id="ARBA00022801"/>
    </source>
</evidence>
<keyword evidence="4 8" id="KW-0479">Metal-binding</keyword>
<dbReference type="GO" id="GO:0090729">
    <property type="term" value="F:toxin activity"/>
    <property type="evidence" value="ECO:0007669"/>
    <property type="project" value="UniProtKB-KW"/>
</dbReference>
<dbReference type="HAMAP" id="MF_00265">
    <property type="entry name" value="VapC_Nob1"/>
    <property type="match status" value="1"/>
</dbReference>
<dbReference type="PANTHER" id="PTHR33653">
    <property type="entry name" value="RIBONUCLEASE VAPC2"/>
    <property type="match status" value="1"/>
</dbReference>
<sequence>MTYLLDANAVSALRVPGGDPVVAAWAGTVPVADQYVSVLTVAEIERGVLRKERTDPAQGAVLRRWFAGHVLPAFADRVLPFDLAAARILTRYPVPEAAPVDDAQVAAVAEAHGSILVTRDVRHVEPLGVRTLDPWRAEAARPTPEVE</sequence>
<reference evidence="10 11" key="1">
    <citation type="submission" date="2018-11" db="EMBL/GenBank/DDBJ databases">
        <title>Draft genome sequence of Cellulomonas takizawaensis strain TKZ-21.</title>
        <authorList>
            <person name="Yamamura H."/>
            <person name="Hayashi T."/>
            <person name="Hamada M."/>
            <person name="Serisawa Y."/>
            <person name="Matsuyama K."/>
            <person name="Nakagawa Y."/>
            <person name="Otoguro M."/>
            <person name="Yanagida F."/>
            <person name="Hayakawa M."/>
        </authorList>
    </citation>
    <scope>NUCLEOTIDE SEQUENCE [LARGE SCALE GENOMIC DNA]</scope>
    <source>
        <strain evidence="10 11">TKZ-21</strain>
    </source>
</reference>
<evidence type="ECO:0000259" key="9">
    <source>
        <dbReference type="Pfam" id="PF01850"/>
    </source>
</evidence>
<evidence type="ECO:0000256" key="7">
    <source>
        <dbReference type="ARBA" id="ARBA00038093"/>
    </source>
</evidence>
<keyword evidence="8" id="KW-0800">Toxin</keyword>
<comment type="function">
    <text evidence="8">Toxic component of a toxin-antitoxin (TA) system. An RNase.</text>
</comment>
<evidence type="ECO:0000256" key="2">
    <source>
        <dbReference type="ARBA" id="ARBA00022649"/>
    </source>
</evidence>
<name>A0A401UZ23_9CELL</name>
<dbReference type="PANTHER" id="PTHR33653:SF1">
    <property type="entry name" value="RIBONUCLEASE VAPC2"/>
    <property type="match status" value="1"/>
</dbReference>
<gene>
    <name evidence="8" type="primary">vapC</name>
    <name evidence="10" type="ORF">CTKZ_15000</name>
</gene>
<evidence type="ECO:0000256" key="4">
    <source>
        <dbReference type="ARBA" id="ARBA00022723"/>
    </source>
</evidence>
<evidence type="ECO:0000256" key="1">
    <source>
        <dbReference type="ARBA" id="ARBA00001946"/>
    </source>
</evidence>
<dbReference type="CDD" id="cd18746">
    <property type="entry name" value="PIN_VapC4-5_FitB-like"/>
    <property type="match status" value="1"/>
</dbReference>
<dbReference type="Proteomes" id="UP000288246">
    <property type="component" value="Unassembled WGS sequence"/>
</dbReference>
<keyword evidence="3 8" id="KW-0540">Nuclease</keyword>
<dbReference type="GO" id="GO:0000287">
    <property type="term" value="F:magnesium ion binding"/>
    <property type="evidence" value="ECO:0007669"/>
    <property type="project" value="UniProtKB-UniRule"/>
</dbReference>
<evidence type="ECO:0000256" key="6">
    <source>
        <dbReference type="ARBA" id="ARBA00022842"/>
    </source>
</evidence>
<dbReference type="InterPro" id="IPR029060">
    <property type="entry name" value="PIN-like_dom_sf"/>
</dbReference>
<comment type="cofactor">
    <cofactor evidence="1 8">
        <name>Mg(2+)</name>
        <dbReference type="ChEBI" id="CHEBI:18420"/>
    </cofactor>
</comment>